<evidence type="ECO:0008006" key="12">
    <source>
        <dbReference type="Google" id="ProtNLM"/>
    </source>
</evidence>
<evidence type="ECO:0000313" key="11">
    <source>
        <dbReference type="Proteomes" id="UP000286045"/>
    </source>
</evidence>
<evidence type="ECO:0000256" key="1">
    <source>
        <dbReference type="ARBA" id="ARBA00001971"/>
    </source>
</evidence>
<dbReference type="PROSITE" id="PS00086">
    <property type="entry name" value="CYTOCHROME_P450"/>
    <property type="match status" value="1"/>
</dbReference>
<dbReference type="CDD" id="cd11062">
    <property type="entry name" value="CYP58-like"/>
    <property type="match status" value="1"/>
</dbReference>
<keyword evidence="7 9" id="KW-0503">Monooxygenase</keyword>
<dbReference type="Pfam" id="PF00067">
    <property type="entry name" value="p450"/>
    <property type="match status" value="1"/>
</dbReference>
<accession>A0A439CU99</accession>
<evidence type="ECO:0000256" key="5">
    <source>
        <dbReference type="ARBA" id="ARBA00023002"/>
    </source>
</evidence>
<dbReference type="GO" id="GO:0020037">
    <property type="term" value="F:heme binding"/>
    <property type="evidence" value="ECO:0007669"/>
    <property type="project" value="InterPro"/>
</dbReference>
<dbReference type="PRINTS" id="PR00465">
    <property type="entry name" value="EP450IV"/>
</dbReference>
<evidence type="ECO:0000256" key="9">
    <source>
        <dbReference type="RuleBase" id="RU000461"/>
    </source>
</evidence>
<dbReference type="AlphaFoldDB" id="A0A439CU99"/>
<feature type="binding site" description="axial binding residue" evidence="8">
    <location>
        <position position="401"/>
    </location>
    <ligand>
        <name>heme</name>
        <dbReference type="ChEBI" id="CHEBI:30413"/>
    </ligand>
    <ligandPart>
        <name>Fe</name>
        <dbReference type="ChEBI" id="CHEBI:18248"/>
    </ligandPart>
</feature>
<comment type="similarity">
    <text evidence="2 9">Belongs to the cytochrome P450 family.</text>
</comment>
<dbReference type="PANTHER" id="PTHR24305">
    <property type="entry name" value="CYTOCHROME P450"/>
    <property type="match status" value="1"/>
</dbReference>
<protein>
    <recommendedName>
        <fullName evidence="12">Cytochrome P450</fullName>
    </recommendedName>
</protein>
<evidence type="ECO:0000256" key="8">
    <source>
        <dbReference type="PIRSR" id="PIRSR602403-1"/>
    </source>
</evidence>
<dbReference type="GO" id="GO:0016705">
    <property type="term" value="F:oxidoreductase activity, acting on paired donors, with incorporation or reduction of molecular oxygen"/>
    <property type="evidence" value="ECO:0007669"/>
    <property type="project" value="InterPro"/>
</dbReference>
<evidence type="ECO:0000256" key="6">
    <source>
        <dbReference type="ARBA" id="ARBA00023004"/>
    </source>
</evidence>
<dbReference type="InterPro" id="IPR001128">
    <property type="entry name" value="Cyt_P450"/>
</dbReference>
<evidence type="ECO:0000256" key="4">
    <source>
        <dbReference type="ARBA" id="ARBA00022723"/>
    </source>
</evidence>
<evidence type="ECO:0000313" key="10">
    <source>
        <dbReference type="EMBL" id="RWA05744.1"/>
    </source>
</evidence>
<dbReference type="STRING" id="363999.A0A439CU99"/>
<dbReference type="InterPro" id="IPR036396">
    <property type="entry name" value="Cyt_P450_sf"/>
</dbReference>
<keyword evidence="4 8" id="KW-0479">Metal-binding</keyword>
<dbReference type="InterPro" id="IPR017972">
    <property type="entry name" value="Cyt_P450_CS"/>
</dbReference>
<comment type="caution">
    <text evidence="10">The sequence shown here is derived from an EMBL/GenBank/DDBJ whole genome shotgun (WGS) entry which is preliminary data.</text>
</comment>
<dbReference type="SUPFAM" id="SSF48264">
    <property type="entry name" value="Cytochrome P450"/>
    <property type="match status" value="1"/>
</dbReference>
<keyword evidence="3 8" id="KW-0349">Heme</keyword>
<dbReference type="InterPro" id="IPR002403">
    <property type="entry name" value="Cyt_P450_E_grp-IV"/>
</dbReference>
<name>A0A439CU99_9PEZI</name>
<dbReference type="PANTHER" id="PTHR24305:SF157">
    <property type="entry name" value="N-ACETYLTRYPTOPHAN 6-HYDROXYLASE IVOC-RELATED"/>
    <property type="match status" value="1"/>
</dbReference>
<evidence type="ECO:0000256" key="2">
    <source>
        <dbReference type="ARBA" id="ARBA00010617"/>
    </source>
</evidence>
<keyword evidence="6 8" id="KW-0408">Iron</keyword>
<reference evidence="10 11" key="1">
    <citation type="submission" date="2018-12" db="EMBL/GenBank/DDBJ databases">
        <title>Draft genome sequence of Xylaria grammica IHI A82.</title>
        <authorList>
            <person name="Buettner E."/>
            <person name="Kellner H."/>
        </authorList>
    </citation>
    <scope>NUCLEOTIDE SEQUENCE [LARGE SCALE GENOMIC DNA]</scope>
    <source>
        <strain evidence="10 11">IHI A82</strain>
    </source>
</reference>
<dbReference type="GO" id="GO:0004497">
    <property type="term" value="F:monooxygenase activity"/>
    <property type="evidence" value="ECO:0007669"/>
    <property type="project" value="UniProtKB-KW"/>
</dbReference>
<dbReference type="GO" id="GO:0005506">
    <property type="term" value="F:iron ion binding"/>
    <property type="evidence" value="ECO:0007669"/>
    <property type="project" value="InterPro"/>
</dbReference>
<gene>
    <name evidence="10" type="ORF">EKO27_g9361</name>
</gene>
<comment type="cofactor">
    <cofactor evidence="1 8">
        <name>heme</name>
        <dbReference type="ChEBI" id="CHEBI:30413"/>
    </cofactor>
</comment>
<organism evidence="10 11">
    <name type="scientific">Xylaria grammica</name>
    <dbReference type="NCBI Taxonomy" id="363999"/>
    <lineage>
        <taxon>Eukaryota</taxon>
        <taxon>Fungi</taxon>
        <taxon>Dikarya</taxon>
        <taxon>Ascomycota</taxon>
        <taxon>Pezizomycotina</taxon>
        <taxon>Sordariomycetes</taxon>
        <taxon>Xylariomycetidae</taxon>
        <taxon>Xylariales</taxon>
        <taxon>Xylariaceae</taxon>
        <taxon>Xylaria</taxon>
    </lineage>
</organism>
<dbReference type="Gene3D" id="1.10.630.10">
    <property type="entry name" value="Cytochrome P450"/>
    <property type="match status" value="1"/>
</dbReference>
<dbReference type="InterPro" id="IPR050121">
    <property type="entry name" value="Cytochrome_P450_monoxygenase"/>
</dbReference>
<evidence type="ECO:0000256" key="7">
    <source>
        <dbReference type="ARBA" id="ARBA00023033"/>
    </source>
</evidence>
<dbReference type="Proteomes" id="UP000286045">
    <property type="component" value="Unassembled WGS sequence"/>
</dbReference>
<evidence type="ECO:0000256" key="3">
    <source>
        <dbReference type="ARBA" id="ARBA00022617"/>
    </source>
</evidence>
<dbReference type="PRINTS" id="PR00385">
    <property type="entry name" value="P450"/>
</dbReference>
<sequence length="469" mass="52772">MRLEGGMEASSDLLSWPRLVLSVAEAFRALNWRPFRAGAKTYYDVVQNGQYTFKVAEPHKQYGPIIRISPHELHVDDAAFFGQLYRQDAAQSPSAAPERILLQGQGEQSARRNPSKFDKLCDRISVFAESQETFNFGAAITAFVRGVAFDFITGKSYKSLDKDDLDKAMVTASSGSGQIWRATKHARFILPMLKFVPIDWIIKYGNHGTTLFFRFLKENMEDTKRLVASVKSASPDQGAGLSIVHEIWKSNLPESEKTTNRIFDDVATMAGAGPLRVALFHVFDNQEILLRLRAELATVETRDLKALEQLSYLKAILIESLRMSPALGTRMARIAPDRDLFYQHWRIPAGTPMGMTPVLQNADEALYPDARRFNPDRWQGSTGRSKLDKAFAPFSGGTRACLGMHLAWADMYLLVAGLVDRFDFRYPDARAEDFEITSDQFCHRHEGQGCSESHCISARRDMNMTLALP</sequence>
<dbReference type="EMBL" id="RYZI01000404">
    <property type="protein sequence ID" value="RWA05744.1"/>
    <property type="molecule type" value="Genomic_DNA"/>
</dbReference>
<proteinExistence type="inferred from homology"/>
<keyword evidence="11" id="KW-1185">Reference proteome</keyword>
<keyword evidence="5 9" id="KW-0560">Oxidoreductase</keyword>